<dbReference type="PANTHER" id="PTHR43214:SF41">
    <property type="entry name" value="NITRATE_NITRITE RESPONSE REGULATOR PROTEIN NARP"/>
    <property type="match status" value="1"/>
</dbReference>
<accession>A0A9D2L437</accession>
<feature type="domain" description="HTH luxR-type" evidence="6">
    <location>
        <begin position="148"/>
        <end position="213"/>
    </location>
</feature>
<protein>
    <submittedName>
        <fullName evidence="8">Response regulator transcription factor</fullName>
    </submittedName>
</protein>
<organism evidence="8 9">
    <name type="scientific">Candidatus Alistipes avicola</name>
    <dbReference type="NCBI Taxonomy" id="2838432"/>
    <lineage>
        <taxon>Bacteria</taxon>
        <taxon>Pseudomonadati</taxon>
        <taxon>Bacteroidota</taxon>
        <taxon>Bacteroidia</taxon>
        <taxon>Bacteroidales</taxon>
        <taxon>Rikenellaceae</taxon>
        <taxon>Alistipes</taxon>
    </lineage>
</organism>
<reference evidence="8" key="1">
    <citation type="journal article" date="2021" name="PeerJ">
        <title>Extensive microbial diversity within the chicken gut microbiome revealed by metagenomics and culture.</title>
        <authorList>
            <person name="Gilroy R."/>
            <person name="Ravi A."/>
            <person name="Getino M."/>
            <person name="Pursley I."/>
            <person name="Horton D.L."/>
            <person name="Alikhan N.F."/>
            <person name="Baker D."/>
            <person name="Gharbi K."/>
            <person name="Hall N."/>
            <person name="Watson M."/>
            <person name="Adriaenssens E.M."/>
            <person name="Foster-Nyarko E."/>
            <person name="Jarju S."/>
            <person name="Secka A."/>
            <person name="Antonio M."/>
            <person name="Oren A."/>
            <person name="Chaudhuri R.R."/>
            <person name="La Ragione R."/>
            <person name="Hildebrand F."/>
            <person name="Pallen M.J."/>
        </authorList>
    </citation>
    <scope>NUCLEOTIDE SEQUENCE</scope>
    <source>
        <strain evidence="8">CHK169-11906</strain>
    </source>
</reference>
<dbReference type="SMART" id="SM00421">
    <property type="entry name" value="HTH_LUXR"/>
    <property type="match status" value="1"/>
</dbReference>
<dbReference type="GO" id="GO:0003677">
    <property type="term" value="F:DNA binding"/>
    <property type="evidence" value="ECO:0007669"/>
    <property type="project" value="UniProtKB-KW"/>
</dbReference>
<evidence type="ECO:0000256" key="2">
    <source>
        <dbReference type="ARBA" id="ARBA00023015"/>
    </source>
</evidence>
<evidence type="ECO:0000256" key="1">
    <source>
        <dbReference type="ARBA" id="ARBA00022553"/>
    </source>
</evidence>
<evidence type="ECO:0000256" key="3">
    <source>
        <dbReference type="ARBA" id="ARBA00023125"/>
    </source>
</evidence>
<dbReference type="GO" id="GO:0006355">
    <property type="term" value="P:regulation of DNA-templated transcription"/>
    <property type="evidence" value="ECO:0007669"/>
    <property type="project" value="InterPro"/>
</dbReference>
<dbReference type="CDD" id="cd17535">
    <property type="entry name" value="REC_NarL-like"/>
    <property type="match status" value="1"/>
</dbReference>
<name>A0A9D2L437_9BACT</name>
<dbReference type="SUPFAM" id="SSF52172">
    <property type="entry name" value="CheY-like"/>
    <property type="match status" value="1"/>
</dbReference>
<dbReference type="SMART" id="SM00448">
    <property type="entry name" value="REC"/>
    <property type="match status" value="1"/>
</dbReference>
<dbReference type="PROSITE" id="PS00622">
    <property type="entry name" value="HTH_LUXR_1"/>
    <property type="match status" value="1"/>
</dbReference>
<dbReference type="InterPro" id="IPR011006">
    <property type="entry name" value="CheY-like_superfamily"/>
</dbReference>
<dbReference type="Proteomes" id="UP000824259">
    <property type="component" value="Unassembled WGS sequence"/>
</dbReference>
<feature type="modified residue" description="4-aspartylphosphate" evidence="5">
    <location>
        <position position="58"/>
    </location>
</feature>
<dbReference type="Pfam" id="PF00072">
    <property type="entry name" value="Response_reg"/>
    <property type="match status" value="1"/>
</dbReference>
<dbReference type="PRINTS" id="PR00038">
    <property type="entry name" value="HTHLUXR"/>
</dbReference>
<dbReference type="InterPro" id="IPR016032">
    <property type="entry name" value="Sig_transdc_resp-reg_C-effctor"/>
</dbReference>
<keyword evidence="3" id="KW-0238">DNA-binding</keyword>
<keyword evidence="2" id="KW-0805">Transcription regulation</keyword>
<dbReference type="Pfam" id="PF00196">
    <property type="entry name" value="GerE"/>
    <property type="match status" value="1"/>
</dbReference>
<evidence type="ECO:0000259" key="6">
    <source>
        <dbReference type="PROSITE" id="PS50043"/>
    </source>
</evidence>
<dbReference type="InterPro" id="IPR058245">
    <property type="entry name" value="NreC/VraR/RcsB-like_REC"/>
</dbReference>
<dbReference type="AlphaFoldDB" id="A0A9D2L437"/>
<evidence type="ECO:0000256" key="5">
    <source>
        <dbReference type="PROSITE-ProRule" id="PRU00169"/>
    </source>
</evidence>
<dbReference type="InterPro" id="IPR001789">
    <property type="entry name" value="Sig_transdc_resp-reg_receiver"/>
</dbReference>
<dbReference type="PROSITE" id="PS50110">
    <property type="entry name" value="RESPONSE_REGULATORY"/>
    <property type="match status" value="1"/>
</dbReference>
<gene>
    <name evidence="8" type="ORF">H9779_04820</name>
</gene>
<dbReference type="SUPFAM" id="SSF46894">
    <property type="entry name" value="C-terminal effector domain of the bipartite response regulators"/>
    <property type="match status" value="1"/>
</dbReference>
<comment type="caution">
    <text evidence="8">The sequence shown here is derived from an EMBL/GenBank/DDBJ whole genome shotgun (WGS) entry which is preliminary data.</text>
</comment>
<keyword evidence="4" id="KW-0804">Transcription</keyword>
<dbReference type="PROSITE" id="PS50043">
    <property type="entry name" value="HTH_LUXR_2"/>
    <property type="match status" value="1"/>
</dbReference>
<dbReference type="GO" id="GO:0000160">
    <property type="term" value="P:phosphorelay signal transduction system"/>
    <property type="evidence" value="ECO:0007669"/>
    <property type="project" value="InterPro"/>
</dbReference>
<keyword evidence="1 5" id="KW-0597">Phosphoprotein</keyword>
<dbReference type="InterPro" id="IPR039420">
    <property type="entry name" value="WalR-like"/>
</dbReference>
<reference evidence="8" key="2">
    <citation type="submission" date="2021-04" db="EMBL/GenBank/DDBJ databases">
        <authorList>
            <person name="Gilroy R."/>
        </authorList>
    </citation>
    <scope>NUCLEOTIDE SEQUENCE</scope>
    <source>
        <strain evidence="8">CHK169-11906</strain>
    </source>
</reference>
<dbReference type="CDD" id="cd06170">
    <property type="entry name" value="LuxR_C_like"/>
    <property type="match status" value="1"/>
</dbReference>
<dbReference type="Gene3D" id="3.40.50.2300">
    <property type="match status" value="1"/>
</dbReference>
<dbReference type="EMBL" id="DWYR01000012">
    <property type="protein sequence ID" value="HJA98904.1"/>
    <property type="molecule type" value="Genomic_DNA"/>
</dbReference>
<evidence type="ECO:0000259" key="7">
    <source>
        <dbReference type="PROSITE" id="PS50110"/>
    </source>
</evidence>
<evidence type="ECO:0000313" key="8">
    <source>
        <dbReference type="EMBL" id="HJA98904.1"/>
    </source>
</evidence>
<feature type="domain" description="Response regulatory" evidence="7">
    <location>
        <begin position="7"/>
        <end position="123"/>
    </location>
</feature>
<evidence type="ECO:0000256" key="4">
    <source>
        <dbReference type="ARBA" id="ARBA00023163"/>
    </source>
</evidence>
<dbReference type="PANTHER" id="PTHR43214">
    <property type="entry name" value="TWO-COMPONENT RESPONSE REGULATOR"/>
    <property type="match status" value="1"/>
</dbReference>
<proteinExistence type="predicted"/>
<dbReference type="InterPro" id="IPR000792">
    <property type="entry name" value="Tscrpt_reg_LuxR_C"/>
</dbReference>
<evidence type="ECO:0000313" key="9">
    <source>
        <dbReference type="Proteomes" id="UP000824259"/>
    </source>
</evidence>
<sequence>MIESECKIVLVDDHSLFRTGLRGLIEGRKGLRVVAEASCGEEFLALLPGLENEVVFMDFSMPGINGAETTERSLAVKPGLKVIALSMFGEERYYSRMVEAGAKGFLMKDSPFEEVIGAIEAVREGGTYFCEQLLRSLASRMQTVHSDREESEELLSTREIEILVCVCRGLSNQEIAEELFISKRTVDKHRANILEKTGCKNTASLVVYAIKHGLVDIL</sequence>